<dbReference type="RefSeq" id="WP_395545673.1">
    <property type="nucleotide sequence ID" value="NZ_CP166302.1"/>
</dbReference>
<gene>
    <name evidence="1" type="ORF">AB9R89_12205</name>
</gene>
<dbReference type="Proteomes" id="UP001610706">
    <property type="component" value="Unassembled WGS sequence"/>
</dbReference>
<protein>
    <recommendedName>
        <fullName evidence="3">DUF3887 domain-containing protein</fullName>
    </recommendedName>
</protein>
<sequence>MSMLIIIMLAGRKRRFQVLNRFALTALILLSVFSSLLLADTKAKPSIEVLLHSQISAIASNDYQQFLEHTDSNFRKAISAEQFEILSRSLSSRFKGGYQPEYLGVLNQEGFKVHLWKVVSSSSESDSLIKMAMGQNQIAGFWIE</sequence>
<proteinExistence type="predicted"/>
<accession>A0ABW7P454</accession>
<evidence type="ECO:0008006" key="3">
    <source>
        <dbReference type="Google" id="ProtNLM"/>
    </source>
</evidence>
<dbReference type="EMBL" id="JBGFTR010000019">
    <property type="protein sequence ID" value="MFH7566086.1"/>
    <property type="molecule type" value="Genomic_DNA"/>
</dbReference>
<organism evidence="1 2">
    <name type="scientific">Oceanimonas smirnovii</name>
    <dbReference type="NCBI Taxonomy" id="264574"/>
    <lineage>
        <taxon>Bacteria</taxon>
        <taxon>Pseudomonadati</taxon>
        <taxon>Pseudomonadota</taxon>
        <taxon>Gammaproteobacteria</taxon>
        <taxon>Aeromonadales</taxon>
        <taxon>Aeromonadaceae</taxon>
        <taxon>Oceanimonas</taxon>
    </lineage>
</organism>
<evidence type="ECO:0000313" key="1">
    <source>
        <dbReference type="EMBL" id="MFH7566086.1"/>
    </source>
</evidence>
<comment type="caution">
    <text evidence="1">The sequence shown here is derived from an EMBL/GenBank/DDBJ whole genome shotgun (WGS) entry which is preliminary data.</text>
</comment>
<evidence type="ECO:0000313" key="2">
    <source>
        <dbReference type="Proteomes" id="UP001610706"/>
    </source>
</evidence>
<keyword evidence="2" id="KW-1185">Reference proteome</keyword>
<name>A0ABW7P454_9GAMM</name>
<reference evidence="1 2" key="1">
    <citation type="submission" date="2024-08" db="EMBL/GenBank/DDBJ databases">
        <title>Oceanimonas smirnovii Genome sequencing and assembly.</title>
        <authorList>
            <person name="Tang B."/>
        </authorList>
    </citation>
    <scope>NUCLEOTIDE SEQUENCE [LARGE SCALE GENOMIC DNA]</scope>
    <source>
        <strain evidence="1 2">OS2020-119</strain>
    </source>
</reference>